<gene>
    <name evidence="1" type="ORF">NUW58_g4249</name>
</gene>
<accession>A0ACC1P765</accession>
<keyword evidence="2" id="KW-1185">Reference proteome</keyword>
<evidence type="ECO:0000313" key="2">
    <source>
        <dbReference type="Proteomes" id="UP001143856"/>
    </source>
</evidence>
<dbReference type="EMBL" id="JAPDGR010000723">
    <property type="protein sequence ID" value="KAJ2987910.1"/>
    <property type="molecule type" value="Genomic_DNA"/>
</dbReference>
<proteinExistence type="predicted"/>
<comment type="caution">
    <text evidence="1">The sequence shown here is derived from an EMBL/GenBank/DDBJ whole genome shotgun (WGS) entry which is preliminary data.</text>
</comment>
<dbReference type="Proteomes" id="UP001143856">
    <property type="component" value="Unassembled WGS sequence"/>
</dbReference>
<protein>
    <submittedName>
        <fullName evidence="1">Uncharacterized protein</fullName>
    </submittedName>
</protein>
<sequence length="191" mass="20248">MFGGTTFTALTKLPATLAAQPTSLAGVVKTFKISEIRLPLPIVNIVEGRLVDGEEIVDDKPEEDSEIVVDGSTEDSVIVEDESVNDEEVVGNGSEEESGTVVDGASEGEVAIDDEIVSEEKLVNEAEFPVDKGVLVDEGTTVVDRPVLEFDEIALTVVRGNGVLEVPMLDPDEIVVLVFRSERGVGNPGSP</sequence>
<reference evidence="1" key="1">
    <citation type="submission" date="2022-10" db="EMBL/GenBank/DDBJ databases">
        <title>Genome Sequence of Xylaria curta.</title>
        <authorList>
            <person name="Buettner E."/>
        </authorList>
    </citation>
    <scope>NUCLEOTIDE SEQUENCE</scope>
    <source>
        <strain evidence="1">Babe10</strain>
    </source>
</reference>
<organism evidence="1 2">
    <name type="scientific">Xylaria curta</name>
    <dbReference type="NCBI Taxonomy" id="42375"/>
    <lineage>
        <taxon>Eukaryota</taxon>
        <taxon>Fungi</taxon>
        <taxon>Dikarya</taxon>
        <taxon>Ascomycota</taxon>
        <taxon>Pezizomycotina</taxon>
        <taxon>Sordariomycetes</taxon>
        <taxon>Xylariomycetidae</taxon>
        <taxon>Xylariales</taxon>
        <taxon>Xylariaceae</taxon>
        <taxon>Xylaria</taxon>
    </lineage>
</organism>
<name>A0ACC1P765_9PEZI</name>
<evidence type="ECO:0000313" key="1">
    <source>
        <dbReference type="EMBL" id="KAJ2987910.1"/>
    </source>
</evidence>